<feature type="domain" description="AMIN-like" evidence="3">
    <location>
        <begin position="90"/>
        <end position="211"/>
    </location>
</feature>
<dbReference type="AlphaFoldDB" id="A0A1X7IAI6"/>
<sequence>MKRLLVTLPLLLVGCAQPAETPEPTAPEPTVTTTSTTPEPPAPAPTTPSTTPSTTITATATETSATALAPLGTPDTARQENWDSLTGELHVTGYRIGEHERFDRLVFDLAGNGEPGWFIEYTEKPLQQALGFPVDYEGATALHVIITGTPYPMGDDSGLLAHGPHPGGGVINGVTFASLFEAHSEFVIGLDQEYPYSVTFLEDPKRLVIDLIKEPTDP</sequence>
<feature type="signal peptide" evidence="2">
    <location>
        <begin position="1"/>
        <end position="18"/>
    </location>
</feature>
<feature type="region of interest" description="Disordered" evidence="1">
    <location>
        <begin position="18"/>
        <end position="55"/>
    </location>
</feature>
<proteinExistence type="predicted"/>
<feature type="compositionally biased region" description="Low complexity" evidence="1">
    <location>
        <begin position="18"/>
        <end position="37"/>
    </location>
</feature>
<dbReference type="PROSITE" id="PS51257">
    <property type="entry name" value="PROKAR_LIPOPROTEIN"/>
    <property type="match status" value="1"/>
</dbReference>
<gene>
    <name evidence="4" type="ORF">SAMN06295981_0575</name>
</gene>
<accession>A0A1X7IAI6</accession>
<evidence type="ECO:0000313" key="5">
    <source>
        <dbReference type="Proteomes" id="UP000193309"/>
    </source>
</evidence>
<dbReference type="STRING" id="1610489.SAMN06295981_0575"/>
<dbReference type="EMBL" id="FXAR01000001">
    <property type="protein sequence ID" value="SMG11255.1"/>
    <property type="molecule type" value="Genomic_DNA"/>
</dbReference>
<evidence type="ECO:0000256" key="2">
    <source>
        <dbReference type="SAM" id="SignalP"/>
    </source>
</evidence>
<organism evidence="4 5">
    <name type="scientific">Corynebacterium pollutisoli</name>
    <dbReference type="NCBI Taxonomy" id="1610489"/>
    <lineage>
        <taxon>Bacteria</taxon>
        <taxon>Bacillati</taxon>
        <taxon>Actinomycetota</taxon>
        <taxon>Actinomycetes</taxon>
        <taxon>Mycobacteriales</taxon>
        <taxon>Corynebacteriaceae</taxon>
        <taxon>Corynebacterium</taxon>
    </lineage>
</organism>
<evidence type="ECO:0000259" key="3">
    <source>
        <dbReference type="Pfam" id="PF24837"/>
    </source>
</evidence>
<dbReference type="OrthoDB" id="3393679at2"/>
<protein>
    <recommendedName>
        <fullName evidence="3">AMIN-like domain-containing protein</fullName>
    </recommendedName>
</protein>
<dbReference type="Proteomes" id="UP000193309">
    <property type="component" value="Unassembled WGS sequence"/>
</dbReference>
<evidence type="ECO:0000256" key="1">
    <source>
        <dbReference type="SAM" id="MobiDB-lite"/>
    </source>
</evidence>
<dbReference type="InterPro" id="IPR056303">
    <property type="entry name" value="AMIN-like"/>
</dbReference>
<dbReference type="Pfam" id="PF24837">
    <property type="entry name" value="AMIN-like"/>
    <property type="match status" value="1"/>
</dbReference>
<keyword evidence="5" id="KW-1185">Reference proteome</keyword>
<keyword evidence="2" id="KW-0732">Signal</keyword>
<reference evidence="5" key="1">
    <citation type="submission" date="2017-04" db="EMBL/GenBank/DDBJ databases">
        <authorList>
            <person name="Varghese N."/>
            <person name="Submissions S."/>
        </authorList>
    </citation>
    <scope>NUCLEOTIDE SEQUENCE [LARGE SCALE GENOMIC DNA]</scope>
    <source>
        <strain evidence="5">VDS</strain>
    </source>
</reference>
<feature type="chain" id="PRO_5039449638" description="AMIN-like domain-containing protein" evidence="2">
    <location>
        <begin position="19"/>
        <end position="218"/>
    </location>
</feature>
<evidence type="ECO:0000313" key="4">
    <source>
        <dbReference type="EMBL" id="SMG11255.1"/>
    </source>
</evidence>
<name>A0A1X7IAI6_9CORY</name>
<dbReference type="RefSeq" id="WP_085548713.1">
    <property type="nucleotide sequence ID" value="NZ_FXAR01000001.1"/>
</dbReference>